<dbReference type="Proteomes" id="UP000246744">
    <property type="component" value="Unassembled WGS sequence"/>
</dbReference>
<dbReference type="AlphaFoldDB" id="A0A317Q181"/>
<protein>
    <submittedName>
        <fullName evidence="2">Uncharacterized protein</fullName>
    </submittedName>
</protein>
<keyword evidence="1" id="KW-1133">Transmembrane helix</keyword>
<feature type="transmembrane region" description="Helical" evidence="1">
    <location>
        <begin position="14"/>
        <end position="37"/>
    </location>
</feature>
<accession>A0A317Q181</accession>
<reference evidence="2 3" key="1">
    <citation type="submission" date="2018-05" db="EMBL/GenBank/DDBJ databases">
        <title>Genomic Encyclopedia of Type Strains, Phase IV (KMG-IV): sequencing the most valuable type-strain genomes for metagenomic binning, comparative biology and taxonomic classification.</title>
        <authorList>
            <person name="Goeker M."/>
        </authorList>
    </citation>
    <scope>NUCLEOTIDE SEQUENCE [LARGE SCALE GENOMIC DNA]</scope>
    <source>
        <strain evidence="2 3">DSM 19579</strain>
    </source>
</reference>
<evidence type="ECO:0000313" key="2">
    <source>
        <dbReference type="EMBL" id="PWW09908.1"/>
    </source>
</evidence>
<gene>
    <name evidence="2" type="ORF">DES37_1042</name>
</gene>
<sequence length="38" mass="4104">MSQPKPLMNYSPGALIFMGFMVVAFILAAGYLAVLVLE</sequence>
<organism evidence="2 3">
    <name type="scientific">Mangrovibacter plantisponsor</name>
    <dbReference type="NCBI Taxonomy" id="451513"/>
    <lineage>
        <taxon>Bacteria</taxon>
        <taxon>Pseudomonadati</taxon>
        <taxon>Pseudomonadota</taxon>
        <taxon>Gammaproteobacteria</taxon>
        <taxon>Enterobacterales</taxon>
        <taxon>Enterobacteriaceae</taxon>
        <taxon>Mangrovibacter</taxon>
    </lineage>
</organism>
<dbReference type="EMBL" id="QGTS01000004">
    <property type="protein sequence ID" value="PWW09908.1"/>
    <property type="molecule type" value="Genomic_DNA"/>
</dbReference>
<proteinExistence type="predicted"/>
<name>A0A317Q181_9ENTR</name>
<evidence type="ECO:0000313" key="3">
    <source>
        <dbReference type="Proteomes" id="UP000246744"/>
    </source>
</evidence>
<evidence type="ECO:0000256" key="1">
    <source>
        <dbReference type="SAM" id="Phobius"/>
    </source>
</evidence>
<keyword evidence="1" id="KW-0472">Membrane</keyword>
<keyword evidence="1" id="KW-0812">Transmembrane</keyword>
<comment type="caution">
    <text evidence="2">The sequence shown here is derived from an EMBL/GenBank/DDBJ whole genome shotgun (WGS) entry which is preliminary data.</text>
</comment>
<keyword evidence="3" id="KW-1185">Reference proteome</keyword>